<comment type="caution">
    <text evidence="1">The sequence shown here is derived from an EMBL/GenBank/DDBJ whole genome shotgun (WGS) entry which is preliminary data.</text>
</comment>
<gene>
    <name evidence="1" type="ORF">CPELLU_LOCUS20584</name>
</gene>
<name>A0A9N9KHX4_9GLOM</name>
<dbReference type="AlphaFoldDB" id="A0A9N9KHX4"/>
<feature type="non-terminal residue" evidence="1">
    <location>
        <position position="55"/>
    </location>
</feature>
<organism evidence="1 2">
    <name type="scientific">Cetraspora pellucida</name>
    <dbReference type="NCBI Taxonomy" id="1433469"/>
    <lineage>
        <taxon>Eukaryota</taxon>
        <taxon>Fungi</taxon>
        <taxon>Fungi incertae sedis</taxon>
        <taxon>Mucoromycota</taxon>
        <taxon>Glomeromycotina</taxon>
        <taxon>Glomeromycetes</taxon>
        <taxon>Diversisporales</taxon>
        <taxon>Gigasporaceae</taxon>
        <taxon>Cetraspora</taxon>
    </lineage>
</organism>
<evidence type="ECO:0000313" key="2">
    <source>
        <dbReference type="Proteomes" id="UP000789759"/>
    </source>
</evidence>
<dbReference type="EMBL" id="CAJVQA010063688">
    <property type="protein sequence ID" value="CAG8830249.1"/>
    <property type="molecule type" value="Genomic_DNA"/>
</dbReference>
<protein>
    <submittedName>
        <fullName evidence="1">843_t:CDS:1</fullName>
    </submittedName>
</protein>
<accession>A0A9N9KHX4</accession>
<feature type="non-terminal residue" evidence="1">
    <location>
        <position position="1"/>
    </location>
</feature>
<evidence type="ECO:0000313" key="1">
    <source>
        <dbReference type="EMBL" id="CAG8830249.1"/>
    </source>
</evidence>
<dbReference type="Proteomes" id="UP000789759">
    <property type="component" value="Unassembled WGS sequence"/>
</dbReference>
<proteinExistence type="predicted"/>
<keyword evidence="2" id="KW-1185">Reference proteome</keyword>
<reference evidence="1" key="1">
    <citation type="submission" date="2021-06" db="EMBL/GenBank/DDBJ databases">
        <authorList>
            <person name="Kallberg Y."/>
            <person name="Tangrot J."/>
            <person name="Rosling A."/>
        </authorList>
    </citation>
    <scope>NUCLEOTIDE SEQUENCE</scope>
    <source>
        <strain evidence="1">FL966</strain>
    </source>
</reference>
<sequence>DPLDAARNFDLMLLLDQSIKVNLNDFLLSEEIENITNSIPTLESKIEDTTDLNLT</sequence>